<feature type="signal peptide" evidence="2">
    <location>
        <begin position="1"/>
        <end position="21"/>
    </location>
</feature>
<protein>
    <submittedName>
        <fullName evidence="3">Uncharacterized protein</fullName>
    </submittedName>
</protein>
<name>A0A8J8AYU0_9GAMM</name>
<keyword evidence="5" id="KW-1185">Reference proteome</keyword>
<sequence>MASGRILAFLAAILAAAPAAAVAPEQALLAELGWRIEDAPGRFSRVAGGRPCTRGSLGEAQAAGDLVLYLARAATPEQRAHALRIALDAEATLCAWTFRLGQATRRAAARLESNGGYRFSGLQLGWIGFGIGGARRQGWERFRSFGRGYRPAGANSAAIAAFYSGRVRSECGVGRQVAQLAGQAELYGAAAFDRAFDADELSIGTFVTLHGTDSILLGAHAGELVADGKAVRAARMGRQGFIGLPGIVVHVFGRQTLDDINNQAENFVVTDVDAAAARALRTHGGFRHYDRVNREIWRLSRTLPDPGWRGWERLLVQRDPELWAGLDPAARATATRMARLLDDPFYRGFRIYVHPMGVRPVGFHVARLLDRNPRTPYAIELTLHNVHTTLYRRWIAHRLRALAAGDPSAPRPLPIDAEPAAAPGRP</sequence>
<accession>A0A8J8AYU0</accession>
<comment type="caution">
    <text evidence="3">The sequence shown here is derived from an EMBL/GenBank/DDBJ whole genome shotgun (WGS) entry which is preliminary data.</text>
</comment>
<dbReference type="EMBL" id="JAGQFT020000003">
    <property type="protein sequence ID" value="MBS7456493.1"/>
    <property type="molecule type" value="Genomic_DNA"/>
</dbReference>
<feature type="chain" id="PRO_5042774413" evidence="2">
    <location>
        <begin position="22"/>
        <end position="426"/>
    </location>
</feature>
<dbReference type="RefSeq" id="WP_211927343.1">
    <property type="nucleotide sequence ID" value="NZ_JAGQFT020000003.1"/>
</dbReference>
<evidence type="ECO:0000313" key="5">
    <source>
        <dbReference type="Proteomes" id="UP000675747"/>
    </source>
</evidence>
<evidence type="ECO:0000256" key="1">
    <source>
        <dbReference type="SAM" id="MobiDB-lite"/>
    </source>
</evidence>
<evidence type="ECO:0000256" key="2">
    <source>
        <dbReference type="SAM" id="SignalP"/>
    </source>
</evidence>
<feature type="region of interest" description="Disordered" evidence="1">
    <location>
        <begin position="406"/>
        <end position="426"/>
    </location>
</feature>
<reference evidence="3" key="2">
    <citation type="submission" date="2021-04" db="EMBL/GenBank/DDBJ databases">
        <authorList>
            <person name="Karlyshev A.V."/>
        </authorList>
    </citation>
    <scope>NUCLEOTIDE SEQUENCE</scope>
    <source>
        <strain evidence="3">LMG 29479</strain>
    </source>
</reference>
<dbReference type="Proteomes" id="UP000675747">
    <property type="component" value="Unassembled WGS sequence"/>
</dbReference>
<keyword evidence="2" id="KW-0732">Signal</keyword>
<evidence type="ECO:0000313" key="4">
    <source>
        <dbReference type="EMBL" id="MBS7456493.1"/>
    </source>
</evidence>
<dbReference type="AlphaFoldDB" id="A0A8J8AYU0"/>
<organism evidence="3">
    <name type="scientific">Coralloluteibacterium stylophorae</name>
    <dbReference type="NCBI Taxonomy" id="1776034"/>
    <lineage>
        <taxon>Bacteria</taxon>
        <taxon>Pseudomonadati</taxon>
        <taxon>Pseudomonadota</taxon>
        <taxon>Gammaproteobacteria</taxon>
        <taxon>Lysobacterales</taxon>
        <taxon>Lysobacteraceae</taxon>
        <taxon>Coralloluteibacterium</taxon>
    </lineage>
</organism>
<evidence type="ECO:0000313" key="3">
    <source>
        <dbReference type="EMBL" id="MBR0563435.1"/>
    </source>
</evidence>
<gene>
    <name evidence="4" type="ORF">KB893_004995</name>
    <name evidence="3" type="ORF">KB893_13060</name>
</gene>
<dbReference type="EMBL" id="JAGQFT010000132">
    <property type="protein sequence ID" value="MBR0563435.1"/>
    <property type="molecule type" value="Genomic_DNA"/>
</dbReference>
<proteinExistence type="predicted"/>
<reference evidence="4 5" key="1">
    <citation type="journal article" date="2021" name="Microbiol. Resour. Announc.">
        <title>Draft Genome Sequence of Coralloluteibacterium stylophorae LMG 29479T.</title>
        <authorList>
            <person name="Karlyshev A.V."/>
            <person name="Kudryashova E.B."/>
            <person name="Ariskina E.V."/>
            <person name="Conroy A.P."/>
            <person name="Abidueva E.Y."/>
        </authorList>
    </citation>
    <scope>NUCLEOTIDE SEQUENCE [LARGE SCALE GENOMIC DNA]</scope>
    <source>
        <strain evidence="4 5">LMG 29479</strain>
    </source>
</reference>